<evidence type="ECO:0000256" key="3">
    <source>
        <dbReference type="ARBA" id="ARBA00023163"/>
    </source>
</evidence>
<feature type="transmembrane region" description="Helical" evidence="4">
    <location>
        <begin position="173"/>
        <end position="197"/>
    </location>
</feature>
<evidence type="ECO:0000256" key="4">
    <source>
        <dbReference type="SAM" id="Phobius"/>
    </source>
</evidence>
<dbReference type="EMBL" id="FOFY01000005">
    <property type="protein sequence ID" value="SEQ70512.1"/>
    <property type="molecule type" value="Genomic_DNA"/>
</dbReference>
<comment type="caution">
    <text evidence="6">The sequence shown here is derived from an EMBL/GenBank/DDBJ whole genome shotgun (WGS) entry which is preliminary data.</text>
</comment>
<keyword evidence="2" id="KW-0238">DNA-binding</keyword>
<dbReference type="AlphaFoldDB" id="A0AAJ4W375"/>
<dbReference type="SMART" id="SM00342">
    <property type="entry name" value="HTH_ARAC"/>
    <property type="match status" value="1"/>
</dbReference>
<dbReference type="InterPro" id="IPR020449">
    <property type="entry name" value="Tscrpt_reg_AraC-type_HTH"/>
</dbReference>
<dbReference type="PROSITE" id="PS00041">
    <property type="entry name" value="HTH_ARAC_FAMILY_1"/>
    <property type="match status" value="1"/>
</dbReference>
<feature type="domain" description="HTH araC/xylS-type" evidence="5">
    <location>
        <begin position="268"/>
        <end position="368"/>
    </location>
</feature>
<dbReference type="InterPro" id="IPR018060">
    <property type="entry name" value="HTH_AraC"/>
</dbReference>
<gene>
    <name evidence="6" type="ORF">SAMN04488089_105103</name>
</gene>
<evidence type="ECO:0000313" key="6">
    <source>
        <dbReference type="EMBL" id="SEQ70512.1"/>
    </source>
</evidence>
<name>A0AAJ4W375_MYRPR</name>
<feature type="transmembrane region" description="Helical" evidence="4">
    <location>
        <begin position="203"/>
        <end position="221"/>
    </location>
</feature>
<evidence type="ECO:0000259" key="5">
    <source>
        <dbReference type="PROSITE" id="PS01124"/>
    </source>
</evidence>
<keyword evidence="3" id="KW-0804">Transcription</keyword>
<dbReference type="Proteomes" id="UP000183496">
    <property type="component" value="Unassembled WGS sequence"/>
</dbReference>
<dbReference type="InterPro" id="IPR009057">
    <property type="entry name" value="Homeodomain-like_sf"/>
</dbReference>
<dbReference type="GO" id="GO:0043565">
    <property type="term" value="F:sequence-specific DNA binding"/>
    <property type="evidence" value="ECO:0007669"/>
    <property type="project" value="InterPro"/>
</dbReference>
<feature type="transmembrane region" description="Helical" evidence="4">
    <location>
        <begin position="64"/>
        <end position="86"/>
    </location>
</feature>
<feature type="transmembrane region" description="Helical" evidence="4">
    <location>
        <begin position="36"/>
        <end position="58"/>
    </location>
</feature>
<dbReference type="SUPFAM" id="SSF46689">
    <property type="entry name" value="Homeodomain-like"/>
    <property type="match status" value="1"/>
</dbReference>
<keyword evidence="4" id="KW-1133">Transmembrane helix</keyword>
<accession>A0AAJ4W375</accession>
<keyword evidence="4" id="KW-0812">Transmembrane</keyword>
<dbReference type="GO" id="GO:0003700">
    <property type="term" value="F:DNA-binding transcription factor activity"/>
    <property type="evidence" value="ECO:0007669"/>
    <property type="project" value="InterPro"/>
</dbReference>
<dbReference type="InterPro" id="IPR018062">
    <property type="entry name" value="HTH_AraC-typ_CS"/>
</dbReference>
<dbReference type="PANTHER" id="PTHR43280">
    <property type="entry name" value="ARAC-FAMILY TRANSCRIPTIONAL REGULATOR"/>
    <property type="match status" value="1"/>
</dbReference>
<dbReference type="Pfam" id="PF12833">
    <property type="entry name" value="HTH_18"/>
    <property type="match status" value="1"/>
</dbReference>
<keyword evidence="1" id="KW-0805">Transcription regulation</keyword>
<proteinExistence type="predicted"/>
<evidence type="ECO:0000256" key="1">
    <source>
        <dbReference type="ARBA" id="ARBA00023015"/>
    </source>
</evidence>
<feature type="transmembrane region" description="Helical" evidence="4">
    <location>
        <begin position="107"/>
        <end position="130"/>
    </location>
</feature>
<dbReference type="PANTHER" id="PTHR43280:SF2">
    <property type="entry name" value="HTH-TYPE TRANSCRIPTIONAL REGULATOR EXSA"/>
    <property type="match status" value="1"/>
</dbReference>
<dbReference type="PROSITE" id="PS01124">
    <property type="entry name" value="HTH_ARAC_FAMILY_2"/>
    <property type="match status" value="1"/>
</dbReference>
<organism evidence="6 7">
    <name type="scientific">Myroides profundi</name>
    <dbReference type="NCBI Taxonomy" id="480520"/>
    <lineage>
        <taxon>Bacteria</taxon>
        <taxon>Pseudomonadati</taxon>
        <taxon>Bacteroidota</taxon>
        <taxon>Flavobacteriia</taxon>
        <taxon>Flavobacteriales</taxon>
        <taxon>Flavobacteriaceae</taxon>
        <taxon>Myroides</taxon>
    </lineage>
</organism>
<feature type="transmembrane region" description="Helical" evidence="4">
    <location>
        <begin position="6"/>
        <end position="24"/>
    </location>
</feature>
<keyword evidence="7" id="KW-1185">Reference proteome</keyword>
<evidence type="ECO:0000256" key="2">
    <source>
        <dbReference type="ARBA" id="ARBA00023125"/>
    </source>
</evidence>
<dbReference type="RefSeq" id="WP_041893439.1">
    <property type="nucleotide sequence ID" value="NZ_CP010817.1"/>
</dbReference>
<reference evidence="6 7" key="1">
    <citation type="submission" date="2016-10" db="EMBL/GenBank/DDBJ databases">
        <authorList>
            <person name="Varghese N."/>
            <person name="Submissions S."/>
        </authorList>
    </citation>
    <scope>NUCLEOTIDE SEQUENCE [LARGE SCALE GENOMIC DNA]</scope>
    <source>
        <strain evidence="7">DSM 19823 / KCTC 23066 / CCTCC M 208030 / D25</strain>
    </source>
</reference>
<protein>
    <submittedName>
        <fullName evidence="6">Transcriptional regulator, AraC family</fullName>
    </submittedName>
</protein>
<dbReference type="Gene3D" id="1.10.10.60">
    <property type="entry name" value="Homeodomain-like"/>
    <property type="match status" value="2"/>
</dbReference>
<dbReference type="PRINTS" id="PR00032">
    <property type="entry name" value="HTHARAC"/>
</dbReference>
<sequence length="378" mass="44067">MEEYLYILILSAAIVFACISYFINNRLVSQRSSQRVLNWFLLFLIIHCTVTILVRFFFEEETFVYLGMPFGVFYAPYFYCCFKTFVGEVKGNDDKTKSVSVFIKENYIHFLPGVLFFIGYIITLFNLGSVDVEFLIYYYLINYVVLGSQLILYAIFGYLAVSKLNMSSHVRLLVLRVIWIMVFVGIVSIGLVLYNAIPNNDGNVLYLGVLCLAMTIFFYYVERLKSDEVFISYGEGERTTEVVDVELSKYEKSKFANEFVGEYKEKIEKVILKEQLFLKTNCSLDLVEKLTRIQKHHLSQFFSTEYGKNFNTYINELRVEYAKETLKAREYNVSVSELGEECGFNSRTSFFRAFKKYVGVSPSEYIENQQVRTTNNNN</sequence>
<feature type="transmembrane region" description="Helical" evidence="4">
    <location>
        <begin position="136"/>
        <end position="161"/>
    </location>
</feature>
<dbReference type="KEGG" id="mpw:MPR_2770"/>
<keyword evidence="4" id="KW-0472">Membrane</keyword>
<evidence type="ECO:0000313" key="7">
    <source>
        <dbReference type="Proteomes" id="UP000183496"/>
    </source>
</evidence>